<dbReference type="AlphaFoldDB" id="A0A8J2L6B3"/>
<evidence type="ECO:0000259" key="2">
    <source>
        <dbReference type="Pfam" id="PF00095"/>
    </source>
</evidence>
<organism evidence="3 4">
    <name type="scientific">Allacma fusca</name>
    <dbReference type="NCBI Taxonomy" id="39272"/>
    <lineage>
        <taxon>Eukaryota</taxon>
        <taxon>Metazoa</taxon>
        <taxon>Ecdysozoa</taxon>
        <taxon>Arthropoda</taxon>
        <taxon>Hexapoda</taxon>
        <taxon>Collembola</taxon>
        <taxon>Symphypleona</taxon>
        <taxon>Sminthuridae</taxon>
        <taxon>Allacma</taxon>
    </lineage>
</organism>
<dbReference type="GO" id="GO:0005576">
    <property type="term" value="C:extracellular region"/>
    <property type="evidence" value="ECO:0007669"/>
    <property type="project" value="InterPro"/>
</dbReference>
<feature type="region of interest" description="Disordered" evidence="1">
    <location>
        <begin position="191"/>
        <end position="212"/>
    </location>
</feature>
<evidence type="ECO:0000256" key="1">
    <source>
        <dbReference type="SAM" id="MobiDB-lite"/>
    </source>
</evidence>
<dbReference type="InterPro" id="IPR008197">
    <property type="entry name" value="WAP_dom"/>
</dbReference>
<dbReference type="Pfam" id="PF00095">
    <property type="entry name" value="WAP"/>
    <property type="match status" value="1"/>
</dbReference>
<evidence type="ECO:0000313" key="3">
    <source>
        <dbReference type="EMBL" id="CAG7825775.1"/>
    </source>
</evidence>
<comment type="caution">
    <text evidence="3">The sequence shown here is derived from an EMBL/GenBank/DDBJ whole genome shotgun (WGS) entry which is preliminary data.</text>
</comment>
<accession>A0A8J2L6B3</accession>
<name>A0A8J2L6B3_9HEXA</name>
<feature type="compositionally biased region" description="Polar residues" evidence="1">
    <location>
        <begin position="191"/>
        <end position="202"/>
    </location>
</feature>
<protein>
    <recommendedName>
        <fullName evidence="2">WAP domain-containing protein</fullName>
    </recommendedName>
</protein>
<dbReference type="GO" id="GO:0030414">
    <property type="term" value="F:peptidase inhibitor activity"/>
    <property type="evidence" value="ECO:0007669"/>
    <property type="project" value="InterPro"/>
</dbReference>
<feature type="domain" description="WAP" evidence="2">
    <location>
        <begin position="242"/>
        <end position="262"/>
    </location>
</feature>
<dbReference type="EMBL" id="CAJVCH010537493">
    <property type="protein sequence ID" value="CAG7825775.1"/>
    <property type="molecule type" value="Genomic_DNA"/>
</dbReference>
<keyword evidence="4" id="KW-1185">Reference proteome</keyword>
<reference evidence="3" key="1">
    <citation type="submission" date="2021-06" db="EMBL/GenBank/DDBJ databases">
        <authorList>
            <person name="Hodson N. C."/>
            <person name="Mongue J. A."/>
            <person name="Jaron S. K."/>
        </authorList>
    </citation>
    <scope>NUCLEOTIDE SEQUENCE</scope>
</reference>
<sequence>MRYRSSKACCQIRLHIEITEVLKHEDDTSTNAAGSSATHFAPINICLKYYARISGSEIPHIQQRPQISPPKFAINTDQEPEQHQQILPVLLTGPLQPSSDILPPDEVLDDNDGSFNVKTKRQNDIQSQNAQARFLIPGVNWGWTGIIGGGNSNYEKPGSCYRPGNGFGSSGSGYYQGNYRSRRQVSDDSNQVFYSNDANNGPSPYYTNSNGGGFGGGNSGGSYPGGNYNPGGQHGGNGGGSSYCSRDRECPGNKKCCNRLCRTPAYFG</sequence>
<proteinExistence type="predicted"/>
<gene>
    <name evidence="3" type="ORF">AFUS01_LOCUS35866</name>
</gene>
<evidence type="ECO:0000313" key="4">
    <source>
        <dbReference type="Proteomes" id="UP000708208"/>
    </source>
</evidence>
<dbReference type="Proteomes" id="UP000708208">
    <property type="component" value="Unassembled WGS sequence"/>
</dbReference>